<evidence type="ECO:0000256" key="3">
    <source>
        <dbReference type="ARBA" id="ARBA00022553"/>
    </source>
</evidence>
<dbReference type="Gene3D" id="1.20.5.1930">
    <property type="match status" value="1"/>
</dbReference>
<dbReference type="PANTHER" id="PTHR24421:SF10">
    <property type="entry name" value="NITRATE_NITRITE SENSOR PROTEIN NARQ"/>
    <property type="match status" value="1"/>
</dbReference>
<keyword evidence="13" id="KW-1185">Reference proteome</keyword>
<keyword evidence="10" id="KW-0472">Membrane</keyword>
<evidence type="ECO:0000313" key="13">
    <source>
        <dbReference type="Proteomes" id="UP000621500"/>
    </source>
</evidence>
<feature type="transmembrane region" description="Helical" evidence="10">
    <location>
        <begin position="12"/>
        <end position="35"/>
    </location>
</feature>
<dbReference type="InterPro" id="IPR036890">
    <property type="entry name" value="HATPase_C_sf"/>
</dbReference>
<comment type="caution">
    <text evidence="12">The sequence shown here is derived from an EMBL/GenBank/DDBJ whole genome shotgun (WGS) entry which is preliminary data.</text>
</comment>
<dbReference type="Gene3D" id="3.30.565.10">
    <property type="entry name" value="Histidine kinase-like ATPase, C-terminal domain"/>
    <property type="match status" value="1"/>
</dbReference>
<evidence type="ECO:0000256" key="5">
    <source>
        <dbReference type="ARBA" id="ARBA00022741"/>
    </source>
</evidence>
<feature type="transmembrane region" description="Helical" evidence="10">
    <location>
        <begin position="140"/>
        <end position="160"/>
    </location>
</feature>
<dbReference type="EMBL" id="BONX01000012">
    <property type="protein sequence ID" value="GIG95700.1"/>
    <property type="molecule type" value="Genomic_DNA"/>
</dbReference>
<keyword evidence="10" id="KW-1133">Transmembrane helix</keyword>
<organism evidence="12 13">
    <name type="scientific">Plantactinospora mayteni</name>
    <dbReference type="NCBI Taxonomy" id="566021"/>
    <lineage>
        <taxon>Bacteria</taxon>
        <taxon>Bacillati</taxon>
        <taxon>Actinomycetota</taxon>
        <taxon>Actinomycetes</taxon>
        <taxon>Micromonosporales</taxon>
        <taxon>Micromonosporaceae</taxon>
        <taxon>Plantactinospora</taxon>
    </lineage>
</organism>
<keyword evidence="10" id="KW-0812">Transmembrane</keyword>
<dbReference type="RefSeq" id="WP_239312184.1">
    <property type="nucleotide sequence ID" value="NZ_BAAAZQ010000007.1"/>
</dbReference>
<name>A0ABQ4ELX2_9ACTN</name>
<feature type="compositionally biased region" description="Low complexity" evidence="9">
    <location>
        <begin position="280"/>
        <end position="295"/>
    </location>
</feature>
<comment type="catalytic activity">
    <reaction evidence="1">
        <text>ATP + protein L-histidine = ADP + protein N-phospho-L-histidine.</text>
        <dbReference type="EC" id="2.7.13.3"/>
    </reaction>
</comment>
<evidence type="ECO:0000256" key="10">
    <source>
        <dbReference type="SAM" id="Phobius"/>
    </source>
</evidence>
<dbReference type="Pfam" id="PF07730">
    <property type="entry name" value="HisKA_3"/>
    <property type="match status" value="1"/>
</dbReference>
<reference evidence="12 13" key="1">
    <citation type="submission" date="2021-01" db="EMBL/GenBank/DDBJ databases">
        <title>Whole genome shotgun sequence of Plantactinospora mayteni NBRC 109088.</title>
        <authorList>
            <person name="Komaki H."/>
            <person name="Tamura T."/>
        </authorList>
    </citation>
    <scope>NUCLEOTIDE SEQUENCE [LARGE SCALE GENOMIC DNA]</scope>
    <source>
        <strain evidence="12 13">NBRC 109088</strain>
    </source>
</reference>
<evidence type="ECO:0000256" key="6">
    <source>
        <dbReference type="ARBA" id="ARBA00022777"/>
    </source>
</evidence>
<evidence type="ECO:0000256" key="9">
    <source>
        <dbReference type="SAM" id="MobiDB-lite"/>
    </source>
</evidence>
<evidence type="ECO:0000256" key="2">
    <source>
        <dbReference type="ARBA" id="ARBA00012438"/>
    </source>
</evidence>
<feature type="region of interest" description="Disordered" evidence="9">
    <location>
        <begin position="477"/>
        <end position="524"/>
    </location>
</feature>
<keyword evidence="4" id="KW-0808">Transferase</keyword>
<proteinExistence type="predicted"/>
<dbReference type="Proteomes" id="UP000621500">
    <property type="component" value="Unassembled WGS sequence"/>
</dbReference>
<accession>A0ABQ4ELX2</accession>
<dbReference type="InterPro" id="IPR050482">
    <property type="entry name" value="Sensor_HK_TwoCompSys"/>
</dbReference>
<evidence type="ECO:0000256" key="8">
    <source>
        <dbReference type="ARBA" id="ARBA00023012"/>
    </source>
</evidence>
<feature type="domain" description="Signal transduction histidine kinase subgroup 3 dimerisation and phosphoacceptor" evidence="11">
    <location>
        <begin position="192"/>
        <end position="258"/>
    </location>
</feature>
<evidence type="ECO:0000313" key="12">
    <source>
        <dbReference type="EMBL" id="GIG95700.1"/>
    </source>
</evidence>
<feature type="transmembrane region" description="Helical" evidence="10">
    <location>
        <begin position="70"/>
        <end position="95"/>
    </location>
</feature>
<evidence type="ECO:0000259" key="11">
    <source>
        <dbReference type="Pfam" id="PF07730"/>
    </source>
</evidence>
<keyword evidence="5" id="KW-0547">Nucleotide-binding</keyword>
<dbReference type="CDD" id="cd16917">
    <property type="entry name" value="HATPase_UhpB-NarQ-NarX-like"/>
    <property type="match status" value="1"/>
</dbReference>
<dbReference type="EC" id="2.7.13.3" evidence="2"/>
<dbReference type="PANTHER" id="PTHR24421">
    <property type="entry name" value="NITRATE/NITRITE SENSOR PROTEIN NARX-RELATED"/>
    <property type="match status" value="1"/>
</dbReference>
<evidence type="ECO:0000256" key="1">
    <source>
        <dbReference type="ARBA" id="ARBA00000085"/>
    </source>
</evidence>
<keyword evidence="7" id="KW-0067">ATP-binding</keyword>
<gene>
    <name evidence="12" type="ORF">Pma05_22730</name>
</gene>
<keyword evidence="8" id="KW-0902">Two-component regulatory system</keyword>
<dbReference type="SUPFAM" id="SSF55874">
    <property type="entry name" value="ATPase domain of HSP90 chaperone/DNA topoisomerase II/histidine kinase"/>
    <property type="match status" value="1"/>
</dbReference>
<keyword evidence="6" id="KW-0418">Kinase</keyword>
<evidence type="ECO:0000256" key="7">
    <source>
        <dbReference type="ARBA" id="ARBA00022840"/>
    </source>
</evidence>
<evidence type="ECO:0000256" key="4">
    <source>
        <dbReference type="ARBA" id="ARBA00022679"/>
    </source>
</evidence>
<feature type="region of interest" description="Disordered" evidence="9">
    <location>
        <begin position="280"/>
        <end position="320"/>
    </location>
</feature>
<keyword evidence="3" id="KW-0597">Phosphoprotein</keyword>
<feature type="compositionally biased region" description="Pro residues" evidence="9">
    <location>
        <begin position="494"/>
        <end position="504"/>
    </location>
</feature>
<dbReference type="InterPro" id="IPR011712">
    <property type="entry name" value="Sig_transdc_His_kin_sub3_dim/P"/>
</dbReference>
<sequence>MTARLSLERGSLSRDVALASASLAGGLLMMALGVYHPLNPGLLDAPPGLSVATLAVTCLAVALRRVATRLGLALGTVAIVVDLVYGSSLATSLVYTQVLFDSCVYGSAKLWRRLLWVNLALTGFAALIGVIFASPAWQGIGLGIPVVLIGVLPVVSGIGVRQYRDQAAAERARAEQTARLAELDRRQAVAAERSRMARELHDVIANHLSAVAIHATAALSVSGLDRAQLDQALRVIRENSVQGLAEMRQMIGLLREPADPGSVPLTEAVPVPPTEAVAVPPAGAGRVPPAGAEPVSPGGGRSRAVVPGRSSGSLGGVGRSAPGALSVAGTESTGVPGRGTLSAAGPARLGTVDGPVRARLAEVDRLVGQARDAGLAVRFETTGEVRPLPVGVDLAAYRIVQESLTNALKHGAGPTTLTICHQRRSVSLTIENPLARSGEPRGAGVAAGAGLPGAGAGLIGMRERAALLGGRFEAGPRGGSWRVHAELPNGDLPGPAPRTPPEPAPSADSAGEVGRPAVAPTVRP</sequence>
<feature type="transmembrane region" description="Helical" evidence="10">
    <location>
        <begin position="115"/>
        <end position="133"/>
    </location>
</feature>
<protein>
    <recommendedName>
        <fullName evidence="2">histidine kinase</fullName>
        <ecNumber evidence="2">2.7.13.3</ecNumber>
    </recommendedName>
</protein>